<dbReference type="GeneID" id="35382792"/>
<sequence length="184" mass="21474">MLKKAVKYVLDAMDIACDDTMGWSYVYSYDETTMMTGDVEINIKDIGTLFNINIILNDRNKRITLKLYNVWKGDVLLCTKDIKVDDDEWIERGVEEGNNDNVEEYLEEEINITVLDFINKMKEDKISGTLLDSAYYKDEHDILLKLSGLISKLRKVLPKDLKDNENEKQLEKLIAYFKNETLKK</sequence>
<reference evidence="1" key="1">
    <citation type="submission" date="2017-08" db="EMBL/GenBank/DDBJ databases">
        <authorList>
            <consortium name="Urmite Genomes"/>
        </authorList>
    </citation>
    <scope>NUCLEOTIDE SEQUENCE [LARGE SCALE GENOMIC DNA]</scope>
    <source>
        <strain evidence="1">IHUMI-LCC2</strain>
    </source>
</reference>
<evidence type="ECO:0000313" key="2">
    <source>
        <dbReference type="Proteomes" id="UP000236316"/>
    </source>
</evidence>
<organism evidence="1">
    <name type="scientific">Orpheovirus IHUMI-LCC2</name>
    <dbReference type="NCBI Taxonomy" id="2023057"/>
    <lineage>
        <taxon>Viruses</taxon>
        <taxon>Varidnaviria</taxon>
        <taxon>Bamfordvirae</taxon>
        <taxon>Nucleocytoviricota</taxon>
        <taxon>Megaviricetes</taxon>
        <taxon>Pimascovirales</taxon>
        <taxon>Ocovirineae</taxon>
        <taxon>Orpheoviridae</taxon>
        <taxon>Alphaorpheovirus</taxon>
        <taxon>Alphaorpheovirus massiliense</taxon>
    </lineage>
</organism>
<dbReference type="Proteomes" id="UP000236316">
    <property type="component" value="Segment"/>
</dbReference>
<dbReference type="EMBL" id="LT906555">
    <property type="protein sequence ID" value="SNW62852.1"/>
    <property type="molecule type" value="Genomic_DNA"/>
</dbReference>
<proteinExistence type="predicted"/>
<keyword evidence="2" id="KW-1185">Reference proteome</keyword>
<gene>
    <name evidence="1" type="ORF">ORPV_948</name>
</gene>
<protein>
    <submittedName>
        <fullName evidence="1">Uncharacterized protein</fullName>
    </submittedName>
</protein>
<evidence type="ECO:0000313" key="1">
    <source>
        <dbReference type="EMBL" id="SNW62852.1"/>
    </source>
</evidence>
<name>A0A2I2L5M8_9VIRU</name>
<dbReference type="KEGG" id="vg:35382792"/>
<accession>A0A2I2L5M8</accession>
<dbReference type="RefSeq" id="YP_009449154.1">
    <property type="nucleotide sequence ID" value="NC_036594.1"/>
</dbReference>